<evidence type="ECO:0000313" key="1">
    <source>
        <dbReference type="EMBL" id="AGA35484.1"/>
    </source>
</evidence>
<gene>
    <name evidence="1" type="ordered locus">TVNIR_3860</name>
</gene>
<protein>
    <submittedName>
        <fullName evidence="1">AbrB family transcriptional regulator</fullName>
    </submittedName>
</protein>
<dbReference type="Proteomes" id="UP000010809">
    <property type="component" value="Chromosome"/>
</dbReference>
<dbReference type="KEGG" id="tni:TVNIR_3860"/>
<sequence>MSSPRELRIALGIRPGQKQLQALRYADRLELIPQRSIADARGFLRGIDTRVEREDDRV</sequence>
<dbReference type="eggNOG" id="COG2002">
    <property type="taxonomic scope" value="Bacteria"/>
</dbReference>
<dbReference type="AlphaFoldDB" id="L0E0X0"/>
<dbReference type="STRING" id="1255043.TVNIR_3860"/>
<proteinExistence type="predicted"/>
<accession>L0E0X0</accession>
<name>L0E0X0_THIND</name>
<dbReference type="EMBL" id="CP003989">
    <property type="protein sequence ID" value="AGA35484.1"/>
    <property type="molecule type" value="Genomic_DNA"/>
</dbReference>
<reference evidence="1" key="1">
    <citation type="submission" date="2015-12" db="EMBL/GenBank/DDBJ databases">
        <authorList>
            <person name="Tikhonova T.V."/>
            <person name="Pavlov A.R."/>
            <person name="Beletsky A.V."/>
            <person name="Mardanov A.V."/>
            <person name="Sorokin D.Y."/>
            <person name="Ravin N.V."/>
            <person name="Popov V.O."/>
        </authorList>
    </citation>
    <scope>NUCLEOTIDE SEQUENCE</scope>
    <source>
        <strain evidence="1">DSM 14787</strain>
    </source>
</reference>
<dbReference type="HOGENOM" id="CLU_158484_11_1_6"/>
<keyword evidence="2" id="KW-1185">Reference proteome</keyword>
<dbReference type="PATRIC" id="fig|1255043.3.peg.3895"/>
<organism evidence="1 2">
    <name type="scientific">Thioalkalivibrio nitratireducens (strain DSM 14787 / UNIQEM 213 / ALEN2)</name>
    <dbReference type="NCBI Taxonomy" id="1255043"/>
    <lineage>
        <taxon>Bacteria</taxon>
        <taxon>Pseudomonadati</taxon>
        <taxon>Pseudomonadota</taxon>
        <taxon>Gammaproteobacteria</taxon>
        <taxon>Chromatiales</taxon>
        <taxon>Ectothiorhodospiraceae</taxon>
        <taxon>Thioalkalivibrio</taxon>
    </lineage>
</organism>
<evidence type="ECO:0000313" key="2">
    <source>
        <dbReference type="Proteomes" id="UP000010809"/>
    </source>
</evidence>